<keyword evidence="3" id="KW-1185">Reference proteome</keyword>
<dbReference type="SMART" id="SM00867">
    <property type="entry name" value="YceI"/>
    <property type="match status" value="1"/>
</dbReference>
<reference evidence="2" key="1">
    <citation type="submission" date="2018-02" db="EMBL/GenBank/DDBJ databases">
        <authorList>
            <person name="Vasarhelyi B.M."/>
            <person name="Deshmukh S."/>
            <person name="Balint B."/>
            <person name="Kukolya J."/>
        </authorList>
    </citation>
    <scope>NUCLEOTIDE SEQUENCE</scope>
    <source>
        <strain evidence="2">KB22</strain>
    </source>
</reference>
<evidence type="ECO:0000313" key="2">
    <source>
        <dbReference type="EMBL" id="MBE8714811.1"/>
    </source>
</evidence>
<dbReference type="InterPro" id="IPR036761">
    <property type="entry name" value="TTHA0802/YceI-like_sf"/>
</dbReference>
<dbReference type="SUPFAM" id="SSF101874">
    <property type="entry name" value="YceI-like"/>
    <property type="match status" value="1"/>
</dbReference>
<accession>A0A928UWY0</accession>
<sequence>MATMKLNYSCKCQILPVSDHCFFSLSKINFARSACSEILFAFPSAFLIAINLFSSFCTQNRIRSGASLYTVSTSIHTLGYRSRTILILTSLSRRLLLLVQSCTTIDVTDIPTNEKIARKNLLNHLKSVDFFNIVEHPQSLLELTNIQKVGIDSLRISGNLSIREVTKNIEFFAHPNDSIFRANFTINRFDWNIVYKGSWADRTLVDKDVELIIKIVTDLLSDLDMHGNSGRI</sequence>
<dbReference type="Gene3D" id="2.40.128.110">
    <property type="entry name" value="Lipid/polyisoprenoid-binding, YceI-like"/>
    <property type="match status" value="1"/>
</dbReference>
<evidence type="ECO:0000259" key="1">
    <source>
        <dbReference type="SMART" id="SM00867"/>
    </source>
</evidence>
<comment type="caution">
    <text evidence="2">The sequence shown here is derived from an EMBL/GenBank/DDBJ whole genome shotgun (WGS) entry which is preliminary data.</text>
</comment>
<gene>
    <name evidence="2" type="ORF">C4F49_14085</name>
</gene>
<feature type="domain" description="Lipid/polyisoprenoid-binding YceI-like" evidence="1">
    <location>
        <begin position="59"/>
        <end position="218"/>
    </location>
</feature>
<dbReference type="PANTHER" id="PTHR34406">
    <property type="entry name" value="PROTEIN YCEI"/>
    <property type="match status" value="1"/>
</dbReference>
<proteinExistence type="predicted"/>
<dbReference type="InterPro" id="IPR007372">
    <property type="entry name" value="Lipid/polyisoprenoid-bd_YceI"/>
</dbReference>
<evidence type="ECO:0000313" key="3">
    <source>
        <dbReference type="Proteomes" id="UP000616201"/>
    </source>
</evidence>
<organism evidence="2 3">
    <name type="scientific">Sphingobacterium hungaricum</name>
    <dbReference type="NCBI Taxonomy" id="2082723"/>
    <lineage>
        <taxon>Bacteria</taxon>
        <taxon>Pseudomonadati</taxon>
        <taxon>Bacteroidota</taxon>
        <taxon>Sphingobacteriia</taxon>
        <taxon>Sphingobacteriales</taxon>
        <taxon>Sphingobacteriaceae</taxon>
        <taxon>Sphingobacterium</taxon>
    </lineage>
</organism>
<dbReference type="AlphaFoldDB" id="A0A928UWY0"/>
<protein>
    <recommendedName>
        <fullName evidence="1">Lipid/polyisoprenoid-binding YceI-like domain-containing protein</fullName>
    </recommendedName>
</protein>
<dbReference type="Proteomes" id="UP000616201">
    <property type="component" value="Unassembled WGS sequence"/>
</dbReference>
<dbReference type="Pfam" id="PF04264">
    <property type="entry name" value="YceI"/>
    <property type="match status" value="1"/>
</dbReference>
<name>A0A928UWY0_9SPHI</name>
<dbReference type="EMBL" id="PRDK01000008">
    <property type="protein sequence ID" value="MBE8714811.1"/>
    <property type="molecule type" value="Genomic_DNA"/>
</dbReference>
<dbReference type="PANTHER" id="PTHR34406:SF1">
    <property type="entry name" value="PROTEIN YCEI"/>
    <property type="match status" value="1"/>
</dbReference>